<dbReference type="InterPro" id="IPR051165">
    <property type="entry name" value="Multifunctional_ANK_Repeat"/>
</dbReference>
<organism evidence="6 7">
    <name type="scientific">Colletotrichum fioriniae PJ7</name>
    <dbReference type="NCBI Taxonomy" id="1445577"/>
    <lineage>
        <taxon>Eukaryota</taxon>
        <taxon>Fungi</taxon>
        <taxon>Dikarya</taxon>
        <taxon>Ascomycota</taxon>
        <taxon>Pezizomycotina</taxon>
        <taxon>Sordariomycetes</taxon>
        <taxon>Hypocreomycetidae</taxon>
        <taxon>Glomerellales</taxon>
        <taxon>Glomerellaceae</taxon>
        <taxon>Colletotrichum</taxon>
        <taxon>Colletotrichum acutatum species complex</taxon>
    </lineage>
</organism>
<comment type="caution">
    <text evidence="6">The sequence shown here is derived from an EMBL/GenBank/DDBJ whole genome shotgun (WGS) entry which is preliminary data.</text>
</comment>
<keyword evidence="1" id="KW-0677">Repeat</keyword>
<feature type="repeat" description="ANK" evidence="3">
    <location>
        <begin position="1034"/>
        <end position="1066"/>
    </location>
</feature>
<keyword evidence="7" id="KW-1185">Reference proteome</keyword>
<dbReference type="Pfam" id="PF14420">
    <property type="entry name" value="Clr5"/>
    <property type="match status" value="1"/>
</dbReference>
<dbReference type="eggNOG" id="KOG0504">
    <property type="taxonomic scope" value="Eukaryota"/>
</dbReference>
<dbReference type="InterPro" id="IPR025676">
    <property type="entry name" value="Clr5_dom"/>
</dbReference>
<feature type="repeat" description="ANK" evidence="3">
    <location>
        <begin position="492"/>
        <end position="524"/>
    </location>
</feature>
<dbReference type="PROSITE" id="PS50297">
    <property type="entry name" value="ANK_REP_REGION"/>
    <property type="match status" value="4"/>
</dbReference>
<dbReference type="SMART" id="SM00248">
    <property type="entry name" value="ANK"/>
    <property type="match status" value="10"/>
</dbReference>
<protein>
    <recommendedName>
        <fullName evidence="5">Clr5 domain-containing protein</fullName>
    </recommendedName>
</protein>
<dbReference type="InterPro" id="IPR002110">
    <property type="entry name" value="Ankyrin_rpt"/>
</dbReference>
<dbReference type="PANTHER" id="PTHR24123">
    <property type="entry name" value="ANKYRIN REPEAT-CONTAINING"/>
    <property type="match status" value="1"/>
</dbReference>
<evidence type="ECO:0000313" key="6">
    <source>
        <dbReference type="EMBL" id="EXF83942.1"/>
    </source>
</evidence>
<evidence type="ECO:0000256" key="4">
    <source>
        <dbReference type="SAM" id="MobiDB-lite"/>
    </source>
</evidence>
<evidence type="ECO:0000256" key="3">
    <source>
        <dbReference type="PROSITE-ProRule" id="PRU00023"/>
    </source>
</evidence>
<dbReference type="Pfam" id="PF12796">
    <property type="entry name" value="Ank_2"/>
    <property type="match status" value="3"/>
</dbReference>
<dbReference type="KEGG" id="cfj:CFIO01_08446"/>
<keyword evidence="2 3" id="KW-0040">ANK repeat</keyword>
<dbReference type="SUPFAM" id="SSF48403">
    <property type="entry name" value="Ankyrin repeat"/>
    <property type="match status" value="3"/>
</dbReference>
<evidence type="ECO:0000256" key="2">
    <source>
        <dbReference type="ARBA" id="ARBA00023043"/>
    </source>
</evidence>
<feature type="domain" description="Clr5" evidence="5">
    <location>
        <begin position="11"/>
        <end position="60"/>
    </location>
</feature>
<dbReference type="AlphaFoldDB" id="A0A010QUU9"/>
<feature type="repeat" description="ANK" evidence="3">
    <location>
        <begin position="998"/>
        <end position="1030"/>
    </location>
</feature>
<dbReference type="OrthoDB" id="539213at2759"/>
<feature type="region of interest" description="Disordered" evidence="4">
    <location>
        <begin position="1139"/>
        <end position="1163"/>
    </location>
</feature>
<evidence type="ECO:0000256" key="1">
    <source>
        <dbReference type="ARBA" id="ARBA00022737"/>
    </source>
</evidence>
<dbReference type="HOGENOM" id="CLU_008198_1_0_1"/>
<evidence type="ECO:0000313" key="7">
    <source>
        <dbReference type="Proteomes" id="UP000020467"/>
    </source>
</evidence>
<proteinExistence type="predicted"/>
<dbReference type="Proteomes" id="UP000020467">
    <property type="component" value="Unassembled WGS sequence"/>
</dbReference>
<evidence type="ECO:0000259" key="5">
    <source>
        <dbReference type="Pfam" id="PF14420"/>
    </source>
</evidence>
<gene>
    <name evidence="6" type="ORF">CFIO01_08446</name>
</gene>
<feature type="repeat" description="ANK" evidence="3">
    <location>
        <begin position="963"/>
        <end position="995"/>
    </location>
</feature>
<accession>A0A010QUU9</accession>
<dbReference type="PANTHER" id="PTHR24123:SF33">
    <property type="entry name" value="PROTEIN HOS4"/>
    <property type="match status" value="1"/>
</dbReference>
<dbReference type="InterPro" id="IPR036770">
    <property type="entry name" value="Ankyrin_rpt-contain_sf"/>
</dbReference>
<reference evidence="6 7" key="1">
    <citation type="submission" date="2014-02" db="EMBL/GenBank/DDBJ databases">
        <title>The genome sequence of Colletotrichum fioriniae PJ7.</title>
        <authorList>
            <person name="Baroncelli R."/>
            <person name="Thon M.R."/>
        </authorList>
    </citation>
    <scope>NUCLEOTIDE SEQUENCE [LARGE SCALE GENOMIC DNA]</scope>
    <source>
        <strain evidence="6 7">PJ7</strain>
    </source>
</reference>
<dbReference type="EMBL" id="JARH01000220">
    <property type="protein sequence ID" value="EXF83942.1"/>
    <property type="molecule type" value="Genomic_DNA"/>
</dbReference>
<sequence length="1215" mass="134146">MPPRKRAQILEWQRFKPVIQQMILQKNKSLQETRQWLEDHGLPVTKAQLEYKIKVWGFRKKVPKNKSQAVWQYIGHQVAKRERLGKRTEVVLEKEVLDVAKVRKETGRHQATSWTQYNPVAASPKPPEGIDMCVGTPPLRMEFEWPSSLPWIQSQPKLAQLFSATIFKDESAIAAPQTHMKSQALSSLLGDRNNTSLEGVSQLAAEIGCIMPESYSQENMERAKKILKGSTEESWPEYIKLVLFRLSNNLFDAQEVNNWTLILDSLERSGIMKSPLQLVRIADLTISAIAENFTTGSVLLTPLQLAVQCEKPALAIQLLDAGADPNLAFDASQPTPLMSVLEHYGGFDEDNYNLFRHLLGENASSNETPGSQGPSALMLAVEHSQLTLIDIDLLVQNGGSILHQIETPKSSRLSMFINSQSVIGCAAGLSSEWEALGRVEYLLKQVQRLYPSRSLVSMITPDVPLAAASRGHGKILRLLHEIGFNILDTWSNGISALHVAAYWGFADTCQLLLESGASVEGGGSPNHTPSPLYLAIFSNYHDAVEVLINAKANVHRGLALDEGHEGWGESLWHPHWKPEQRSWTEFSSFFHSPIGAAILRAQDHRICNHLICQGVIVPKWTFYYGSCNPKSLWIVQLASRSFDDADPNWRGEDGRTPLQAALTVDDTSDATQTLESLEIASILLHHRAGFAGGEAQQAILLSRWELLDKILQLDTLGVARRPQPMSMLEVALLTDSLQLFEDCMETDRDKYDAGALCASVLLSIQHEDLDVTRRLLKHRDRRQTASLLEGSAIAIAAWYDWAELLDLLLTEIQPSPALARLPRRLDPATDIDWAQYNILRLKTSIRDAVAGPLIDGLPFWHQDDGFDMVASPLVMALWSMESISQLLQHGHKPDKLTVSVAIKMGDLELLQNLLRNNRLAKDCFDDKSEGLMLTAVSSKSVEAAQILLNAGGDVNENNDVMWFGRTPLQRAVEDGNLAMMDLLLKLGANVDAPAARTGGATALQIAAISGKLGLAKKLIDLGASVNAPGACYEGGRTALEGAAENGRIDMLQFLLLEGTDTTGKGRLHYLRAIKLALAEGHQVAAKLLKDTRDWEPEDNALYAKLDSLPRSQWERYCETANPRGVLGIASSSNECVSSERSVSVNTTHESSDIIMSGQRKNHDHGVGARTNINEGHGQELEALERMTRRTVDFDSASSFSLAGLDLYFSGGGSEL</sequence>
<dbReference type="PROSITE" id="PS50088">
    <property type="entry name" value="ANK_REPEAT"/>
    <property type="match status" value="4"/>
</dbReference>
<name>A0A010QUU9_9PEZI</name>
<dbReference type="Gene3D" id="1.25.40.20">
    <property type="entry name" value="Ankyrin repeat-containing domain"/>
    <property type="match status" value="3"/>
</dbReference>